<name>A0A6N7X950_9ACTN</name>
<evidence type="ECO:0000313" key="2">
    <source>
        <dbReference type="EMBL" id="MST71947.1"/>
    </source>
</evidence>
<dbReference type="PANTHER" id="PTHR40453">
    <property type="entry name" value="PROTEIN YOEF"/>
    <property type="match status" value="1"/>
</dbReference>
<sequence>MKRLFLMGRSEAGKTSLTQALRGEKLHYHKTQYTYTDDDTIDTPGEYSESKQVGVGLACFSFESDVVALLIAANEPFTVFAQGCNNFLNRPFIGIITKINEPNANIPMVRQWLELSGCQRIFLVDNATGEGIPELRAYLAEDIPPITLEQAMERQRLGLTDWETTPAGA</sequence>
<dbReference type="Pfam" id="PF10662">
    <property type="entry name" value="PduV-EutP"/>
    <property type="match status" value="1"/>
</dbReference>
<gene>
    <name evidence="2" type="ORF">FYJ68_02325</name>
</gene>
<comment type="caution">
    <text evidence="2">The sequence shown here is derived from an EMBL/GenBank/DDBJ whole genome shotgun (WGS) entry which is preliminary data.</text>
</comment>
<reference evidence="2 3" key="1">
    <citation type="submission" date="2019-08" db="EMBL/GenBank/DDBJ databases">
        <title>In-depth cultivation of the pig gut microbiome towards novel bacterial diversity and tailored functional studies.</title>
        <authorList>
            <person name="Wylensek D."/>
            <person name="Hitch T.C.A."/>
            <person name="Clavel T."/>
        </authorList>
    </citation>
    <scope>NUCLEOTIDE SEQUENCE [LARGE SCALE GENOMIC DNA]</scope>
    <source>
        <strain evidence="2 3">CA-Schmier-601-WT-1</strain>
    </source>
</reference>
<dbReference type="SUPFAM" id="SSF52540">
    <property type="entry name" value="P-loop containing nucleoside triphosphate hydrolases"/>
    <property type="match status" value="1"/>
</dbReference>
<accession>A0A6N7X950</accession>
<organism evidence="2 3">
    <name type="scientific">Olsenella porci</name>
    <dbReference type="NCBI Taxonomy" id="2652279"/>
    <lineage>
        <taxon>Bacteria</taxon>
        <taxon>Bacillati</taxon>
        <taxon>Actinomycetota</taxon>
        <taxon>Coriobacteriia</taxon>
        <taxon>Coriobacteriales</taxon>
        <taxon>Atopobiaceae</taxon>
        <taxon>Olsenella</taxon>
    </lineage>
</organism>
<dbReference type="GO" id="GO:0006576">
    <property type="term" value="P:biogenic amine metabolic process"/>
    <property type="evidence" value="ECO:0007669"/>
    <property type="project" value="InterPro"/>
</dbReference>
<evidence type="ECO:0000256" key="1">
    <source>
        <dbReference type="PIRNR" id="PIRNR036409"/>
    </source>
</evidence>
<dbReference type="CDD" id="cd00882">
    <property type="entry name" value="Ras_like_GTPase"/>
    <property type="match status" value="1"/>
</dbReference>
<keyword evidence="1" id="KW-0547">Nucleotide-binding</keyword>
<comment type="similarity">
    <text evidence="1">Belongs to the EutP/PduV family.</text>
</comment>
<protein>
    <submittedName>
        <fullName evidence="2">Ethanolamine utilization protein EutP</fullName>
    </submittedName>
</protein>
<dbReference type="AlphaFoldDB" id="A0A6N7X950"/>
<dbReference type="GO" id="GO:0005524">
    <property type="term" value="F:ATP binding"/>
    <property type="evidence" value="ECO:0007669"/>
    <property type="project" value="UniProtKB-UniRule"/>
</dbReference>
<dbReference type="Proteomes" id="UP000469325">
    <property type="component" value="Unassembled WGS sequence"/>
</dbReference>
<keyword evidence="3" id="KW-1185">Reference proteome</keyword>
<evidence type="ECO:0000313" key="3">
    <source>
        <dbReference type="Proteomes" id="UP000469325"/>
    </source>
</evidence>
<dbReference type="Gene3D" id="3.40.50.300">
    <property type="entry name" value="P-loop containing nucleotide triphosphate hydrolases"/>
    <property type="match status" value="1"/>
</dbReference>
<dbReference type="InterPro" id="IPR027417">
    <property type="entry name" value="P-loop_NTPase"/>
</dbReference>
<dbReference type="InterPro" id="IPR012381">
    <property type="entry name" value="EutP_PduV"/>
</dbReference>
<dbReference type="PIRSF" id="PIRSF036409">
    <property type="entry name" value="EutP_PduV"/>
    <property type="match status" value="1"/>
</dbReference>
<proteinExistence type="inferred from homology"/>
<dbReference type="RefSeq" id="WP_154433679.1">
    <property type="nucleotide sequence ID" value="NZ_VUNC01000001.1"/>
</dbReference>
<dbReference type="PANTHER" id="PTHR40453:SF1">
    <property type="entry name" value="PROTEIN YOEF"/>
    <property type="match status" value="1"/>
</dbReference>
<dbReference type="EMBL" id="VUNC01000001">
    <property type="protein sequence ID" value="MST71947.1"/>
    <property type="molecule type" value="Genomic_DNA"/>
</dbReference>